<feature type="compositionally biased region" description="Basic and acidic residues" evidence="1">
    <location>
        <begin position="115"/>
        <end position="127"/>
    </location>
</feature>
<feature type="region of interest" description="Disordered" evidence="1">
    <location>
        <begin position="236"/>
        <end position="473"/>
    </location>
</feature>
<feature type="compositionally biased region" description="Low complexity" evidence="1">
    <location>
        <begin position="430"/>
        <end position="461"/>
    </location>
</feature>
<feature type="region of interest" description="Disordered" evidence="1">
    <location>
        <begin position="894"/>
        <end position="920"/>
    </location>
</feature>
<evidence type="ECO:0000313" key="2">
    <source>
        <dbReference type="EMBL" id="OXS99341.1"/>
    </source>
</evidence>
<protein>
    <recommendedName>
        <fullName evidence="4">LysM domain-containing protein</fullName>
    </recommendedName>
</protein>
<proteinExistence type="predicted"/>
<feature type="compositionally biased region" description="Polar residues" evidence="1">
    <location>
        <begin position="695"/>
        <end position="707"/>
    </location>
</feature>
<dbReference type="RefSeq" id="WP_094078119.1">
    <property type="nucleotide sequence ID" value="NZ_NBYO01000003.1"/>
</dbReference>
<evidence type="ECO:0008006" key="4">
    <source>
        <dbReference type="Google" id="ProtNLM"/>
    </source>
</evidence>
<feature type="compositionally biased region" description="Basic and acidic residues" evidence="1">
    <location>
        <begin position="320"/>
        <end position="330"/>
    </location>
</feature>
<feature type="compositionally biased region" description="Low complexity" evidence="1">
    <location>
        <begin position="788"/>
        <end position="798"/>
    </location>
</feature>
<name>A0A231UU00_9HYPH</name>
<feature type="region of interest" description="Disordered" evidence="1">
    <location>
        <begin position="591"/>
        <end position="852"/>
    </location>
</feature>
<feature type="compositionally biased region" description="Basic and acidic residues" evidence="1">
    <location>
        <begin position="894"/>
        <end position="906"/>
    </location>
</feature>
<comment type="caution">
    <text evidence="2">The sequence shown here is derived from an EMBL/GenBank/DDBJ whole genome shotgun (WGS) entry which is preliminary data.</text>
</comment>
<evidence type="ECO:0000313" key="3">
    <source>
        <dbReference type="Proteomes" id="UP000215405"/>
    </source>
</evidence>
<evidence type="ECO:0000256" key="1">
    <source>
        <dbReference type="SAM" id="MobiDB-lite"/>
    </source>
</evidence>
<organism evidence="2 3">
    <name type="scientific">Notoacmeibacter marinus</name>
    <dbReference type="NCBI Taxonomy" id="1876515"/>
    <lineage>
        <taxon>Bacteria</taxon>
        <taxon>Pseudomonadati</taxon>
        <taxon>Pseudomonadota</taxon>
        <taxon>Alphaproteobacteria</taxon>
        <taxon>Hyphomicrobiales</taxon>
        <taxon>Notoacmeibacteraceae</taxon>
        <taxon>Notoacmeibacter</taxon>
    </lineage>
</organism>
<accession>A0A231UU00</accession>
<gene>
    <name evidence="2" type="ORF">B7H23_14325</name>
</gene>
<dbReference type="Proteomes" id="UP000215405">
    <property type="component" value="Unassembled WGS sequence"/>
</dbReference>
<feature type="compositionally biased region" description="Low complexity" evidence="1">
    <location>
        <begin position="675"/>
        <end position="694"/>
    </location>
</feature>
<dbReference type="AlphaFoldDB" id="A0A231UU00"/>
<feature type="region of interest" description="Disordered" evidence="1">
    <location>
        <begin position="51"/>
        <end position="135"/>
    </location>
</feature>
<dbReference type="EMBL" id="NBYO01000003">
    <property type="protein sequence ID" value="OXS99341.1"/>
    <property type="molecule type" value="Genomic_DNA"/>
</dbReference>
<feature type="compositionally biased region" description="Basic and acidic residues" evidence="1">
    <location>
        <begin position="242"/>
        <end position="253"/>
    </location>
</feature>
<keyword evidence="3" id="KW-1185">Reference proteome</keyword>
<reference evidence="3" key="1">
    <citation type="journal article" date="2017" name="Int. J. Syst. Evol. Microbiol.">
        <title>Notoacmeibacter marinus gen. nov., sp. nov., isolated from the gut of a limpet and proposal of Notoacmeibacteraceae fam. nov. in the order Rhizobiales of the class Alphaproteobacteria.</title>
        <authorList>
            <person name="Huang Z."/>
            <person name="Guo F."/>
            <person name="Lai Q."/>
        </authorList>
    </citation>
    <scope>NUCLEOTIDE SEQUENCE [LARGE SCALE GENOMIC DNA]</scope>
    <source>
        <strain evidence="3">XMTR2A4</strain>
    </source>
</reference>
<sequence>MGRLLFAIVLFAIGFLGAVWLTAVSTDRKIGDLLSQNTLRQLLSGEEIALDTQKNGVSDEEGAGAAATPDGDDEAGSAQQDKAAEPGNDTTVLADAGPVVDTSADAGRAATDGESPDKPAEASDKQEVASTSDGDSDIIEGFAFEAIAPQDDGRIVVSGSAPAETPVELLAGDAVLATGDADADGRFSIETDKPMTDGETSLTLRSQTEGGTLVVSPETTVVNVPEETDGAWRAEATNSITDESRDVLAKPDLSDPPATVPDDGQTPGDNVGANAEIAAASDAGSEPASTQEEEAATGRRDVSPAPDVNAAVEGDLAGADPREGDADRSSTEGSDTAGAADEQQSTMSPDSSEVDSEEVAVAPADIEAADTTPTDSADNAPATDADRPTEIEDAPVASEEKDEEASGTEVSVSESMPAEQPVPDETLTPSQSTDMASADTAATAEDGAQNKTAEPVTTPAETTDEPAEAMSSPATPLVEAVEIDGGSVFVTGSAAPQTRLRVFVGETEIGEVQVNESGRFLMEVEAEIPVGKVPLRIEMLDEGGAVEQTLVSSFERTAGERMTAIAELPSTDPEMANRTASDAAEVMVNASDGAKADRESEATAPVPEETQATDPDETPAPAPLQEEAVTAKQTPAGKGADDASPAATTDETPAETEPSEPMDPATSSEDGPGGETAPSDTADTDESSASAARENQQPETALSSDSQMGGEDGRAADDSTADAMSAETASGEDDPAASDSAFERARSAVERAGSALRGMMADEEADEPEGAAAQDTESNAAETDMADAEAPSSDAASAIDRNDAADEAADPASSDASSGVATDTEDGDRLDSAEAEPDVMLPAMPPVFEVRPGDTVRSLSRRLYGPDAKDADFVNVETGKVVRPDDLRAGMRLRLPEEGPDGRTADLDGLGSRLISDTDK</sequence>
<feature type="compositionally biased region" description="Low complexity" evidence="1">
    <location>
        <begin position="642"/>
        <end position="651"/>
    </location>
</feature>